<dbReference type="AlphaFoldDB" id="A0A068QQA0"/>
<dbReference type="Proteomes" id="UP000032721">
    <property type="component" value="Chromosome"/>
</dbReference>
<reference evidence="1 2" key="1">
    <citation type="submission" date="2013-07" db="EMBL/GenBank/DDBJ databases">
        <authorList>
            <person name="Genoscope - CEA"/>
        </authorList>
    </citation>
    <scope>NUCLEOTIDE SEQUENCE [LARGE SCALE GENOMIC DNA]</scope>
    <source>
        <strain evidence="2">FRM16 / DSM 17909</strain>
    </source>
</reference>
<accession>A0A068QQA0</accession>
<dbReference type="STRING" id="351671.XDD1_1083"/>
<dbReference type="NCBIfam" id="TIGR03759">
    <property type="entry name" value="conj_TIGR03759"/>
    <property type="match status" value="1"/>
</dbReference>
<sequence>MPLLATGLSAPAISAGRPLMRLNRIGLVAYVLLSGSAWAATPAPLTSQPVQSVESQKQSLEIQAEQWGLRADEYQRYQQLLKGPRGIQSPGLDPLTTLGIEAENDTERRRYAEQWVKSEFARTEKELRFQRAVDAAWQRLFPDVLPVNMAKTREADGRLALFVKANDCPACDSRLAEVLTANQPVDIYLVDSQGNDNLLRQWANAHHIPVERVRNRQITLNHDAGYWFRFGRGVMPVLMRQGEQGWHITSLS</sequence>
<dbReference type="KEGG" id="xdo:XDD1_1083"/>
<dbReference type="InterPro" id="IPR022293">
    <property type="entry name" value="Integrating-conj_element"/>
</dbReference>
<evidence type="ECO:0000313" key="1">
    <source>
        <dbReference type="EMBL" id="CDG16786.1"/>
    </source>
</evidence>
<organism evidence="1 2">
    <name type="scientific">Xenorhabdus doucetiae</name>
    <dbReference type="NCBI Taxonomy" id="351671"/>
    <lineage>
        <taxon>Bacteria</taxon>
        <taxon>Pseudomonadati</taxon>
        <taxon>Pseudomonadota</taxon>
        <taxon>Gammaproteobacteria</taxon>
        <taxon>Enterobacterales</taxon>
        <taxon>Morganellaceae</taxon>
        <taxon>Xenorhabdus</taxon>
    </lineage>
</organism>
<protein>
    <submittedName>
        <fullName evidence="1">Putative exported protein with integrating conjugative element domain</fullName>
    </submittedName>
</protein>
<name>A0A068QQA0_9GAMM</name>
<proteinExistence type="predicted"/>
<evidence type="ECO:0000313" key="2">
    <source>
        <dbReference type="Proteomes" id="UP000032721"/>
    </source>
</evidence>
<gene>
    <name evidence="1" type="ORF">XDD1_1083</name>
</gene>
<dbReference type="EMBL" id="FO704550">
    <property type="protein sequence ID" value="CDG16786.1"/>
    <property type="molecule type" value="Genomic_DNA"/>
</dbReference>
<dbReference type="HOGENOM" id="CLU_091013_0_0_6"/>